<dbReference type="Pfam" id="PF13181">
    <property type="entry name" value="TPR_8"/>
    <property type="match status" value="2"/>
</dbReference>
<evidence type="ECO:0000256" key="3">
    <source>
        <dbReference type="PROSITE-ProRule" id="PRU00339"/>
    </source>
</evidence>
<dbReference type="SUPFAM" id="SSF48452">
    <property type="entry name" value="TPR-like"/>
    <property type="match status" value="1"/>
</dbReference>
<proteinExistence type="predicted"/>
<dbReference type="InterPro" id="IPR011990">
    <property type="entry name" value="TPR-like_helical_dom_sf"/>
</dbReference>
<keyword evidence="1" id="KW-0677">Repeat</keyword>
<dbReference type="Proteomes" id="UP000637299">
    <property type="component" value="Unassembled WGS sequence"/>
</dbReference>
<evidence type="ECO:0000313" key="5">
    <source>
        <dbReference type="Proteomes" id="UP000637299"/>
    </source>
</evidence>
<dbReference type="InterPro" id="IPR019734">
    <property type="entry name" value="TPR_rpt"/>
</dbReference>
<keyword evidence="2 3" id="KW-0802">TPR repeat</keyword>
<comment type="caution">
    <text evidence="4">The sequence shown here is derived from an EMBL/GenBank/DDBJ whole genome shotgun (WGS) entry which is preliminary data.</text>
</comment>
<evidence type="ECO:0000256" key="1">
    <source>
        <dbReference type="ARBA" id="ARBA00022737"/>
    </source>
</evidence>
<feature type="repeat" description="TPR" evidence="3">
    <location>
        <begin position="93"/>
        <end position="126"/>
    </location>
</feature>
<dbReference type="PANTHER" id="PTHR44858">
    <property type="entry name" value="TETRATRICOPEPTIDE REPEAT PROTEIN 6"/>
    <property type="match status" value="1"/>
</dbReference>
<gene>
    <name evidence="4" type="ORF">IC610_00325</name>
</gene>
<evidence type="ECO:0000256" key="2">
    <source>
        <dbReference type="ARBA" id="ARBA00022803"/>
    </source>
</evidence>
<reference evidence="4 5" key="1">
    <citation type="submission" date="2020-09" db="EMBL/GenBank/DDBJ databases">
        <title>Genome seq and assembly of Chryseobacterium sp.</title>
        <authorList>
            <person name="Chhetri G."/>
        </authorList>
    </citation>
    <scope>NUCLEOTIDE SEQUENCE [LARGE SCALE GENOMIC DNA]</scope>
    <source>
        <strain evidence="4 5">GCR10</strain>
    </source>
</reference>
<sequence>MKKELIYCILIFSFGHIHAQKKTFKCEKVYDAVKLIDEQKYDEAIVMLRECEKIDSKEYTYPYEIALAYTYNKQYDKAIDQLLKIKNYENLRADYYQLLGNNYDYLEKPEKAIATYDEGLKKFPNAGRLYLERGVVFEFEKKYDEAIASYENGMRVEPNYPSNYYRAGRLFMNSQNTMKGLIYGEIFVNLERTTERTREISKMLFDTYKAAIKFTNSNEIQVALCKSVQVDVSELDNKKLPYCMIFEKNLVLSVIGHDSFNLASFAKIRERFLKEYYVRDIKNYPNVLIEYQKKMEDNKIFNAYNHYLFQIGDEQGFDAWQTANNAEYKKFVDWYTEPENSLEMNQKGVFISEQIR</sequence>
<name>A0ABR8Z7E5_9FLAO</name>
<dbReference type="PANTHER" id="PTHR44858:SF1">
    <property type="entry name" value="UDP-N-ACETYLGLUCOSAMINE--PEPTIDE N-ACETYLGLUCOSAMINYLTRANSFERASE SPINDLY-RELATED"/>
    <property type="match status" value="1"/>
</dbReference>
<protein>
    <recommendedName>
        <fullName evidence="6">Tetratricopeptide repeat protein</fullName>
    </recommendedName>
</protein>
<organism evidence="4 5">
    <name type="scientific">Chryseobacterium caseinilyticum</name>
    <dbReference type="NCBI Taxonomy" id="2771428"/>
    <lineage>
        <taxon>Bacteria</taxon>
        <taxon>Pseudomonadati</taxon>
        <taxon>Bacteroidota</taxon>
        <taxon>Flavobacteriia</taxon>
        <taxon>Flavobacteriales</taxon>
        <taxon>Weeksellaceae</taxon>
        <taxon>Chryseobacterium group</taxon>
        <taxon>Chryseobacterium</taxon>
    </lineage>
</organism>
<dbReference type="EMBL" id="JACYFS010000001">
    <property type="protein sequence ID" value="MBD8080860.1"/>
    <property type="molecule type" value="Genomic_DNA"/>
</dbReference>
<dbReference type="SMART" id="SM00028">
    <property type="entry name" value="TPR"/>
    <property type="match status" value="2"/>
</dbReference>
<dbReference type="InterPro" id="IPR050498">
    <property type="entry name" value="Ycf3"/>
</dbReference>
<feature type="repeat" description="TPR" evidence="3">
    <location>
        <begin position="127"/>
        <end position="160"/>
    </location>
</feature>
<evidence type="ECO:0000313" key="4">
    <source>
        <dbReference type="EMBL" id="MBD8080860.1"/>
    </source>
</evidence>
<dbReference type="PROSITE" id="PS50005">
    <property type="entry name" value="TPR"/>
    <property type="match status" value="2"/>
</dbReference>
<keyword evidence="5" id="KW-1185">Reference proteome</keyword>
<dbReference type="RefSeq" id="WP_191734698.1">
    <property type="nucleotide sequence ID" value="NZ_JACYFS010000001.1"/>
</dbReference>
<evidence type="ECO:0008006" key="6">
    <source>
        <dbReference type="Google" id="ProtNLM"/>
    </source>
</evidence>
<dbReference type="Gene3D" id="1.25.40.10">
    <property type="entry name" value="Tetratricopeptide repeat domain"/>
    <property type="match status" value="1"/>
</dbReference>
<accession>A0ABR8Z7E5</accession>